<reference evidence="3 4" key="1">
    <citation type="submission" date="2017-07" db="EMBL/GenBank/DDBJ databases">
        <title>Isolation and whole genome analysis of endospore-forming bacteria from heroin.</title>
        <authorList>
            <person name="Kalinowski J."/>
            <person name="Ahrens B."/>
            <person name="Al-Dilaimi A."/>
            <person name="Winkler A."/>
            <person name="Wibberg D."/>
            <person name="Schleenbecker U."/>
            <person name="Ruckert C."/>
            <person name="Wolfel R."/>
            <person name="Grass G."/>
        </authorList>
    </citation>
    <scope>NUCLEOTIDE SEQUENCE [LARGE SCALE GENOMIC DNA]</scope>
    <source>
        <strain evidence="3 4">7528</strain>
    </source>
</reference>
<protein>
    <submittedName>
        <fullName evidence="3">MerR family transcriptional regulator</fullName>
    </submittedName>
</protein>
<evidence type="ECO:0000313" key="4">
    <source>
        <dbReference type="Proteomes" id="UP000216013"/>
    </source>
</evidence>
<dbReference type="EMBL" id="NPBV01000020">
    <property type="protein sequence ID" value="PAD20898.1"/>
    <property type="molecule type" value="Genomic_DNA"/>
</dbReference>
<dbReference type="GO" id="GO:0003677">
    <property type="term" value="F:DNA binding"/>
    <property type="evidence" value="ECO:0007669"/>
    <property type="project" value="UniProtKB-KW"/>
</dbReference>
<dbReference type="PANTHER" id="PTHR30204:SF82">
    <property type="entry name" value="TRANSCRIPTIONAL REGULATOR, MERR FAMILY"/>
    <property type="match status" value="1"/>
</dbReference>
<evidence type="ECO:0000259" key="2">
    <source>
        <dbReference type="PROSITE" id="PS50937"/>
    </source>
</evidence>
<name>A0A268A9V5_9BACI</name>
<comment type="caution">
    <text evidence="3">The sequence shown here is derived from an EMBL/GenBank/DDBJ whole genome shotgun (WGS) entry which is preliminary data.</text>
</comment>
<dbReference type="Gene3D" id="1.10.1660.10">
    <property type="match status" value="1"/>
</dbReference>
<dbReference type="InterPro" id="IPR047057">
    <property type="entry name" value="MerR_fam"/>
</dbReference>
<dbReference type="RefSeq" id="WP_095230362.1">
    <property type="nucleotide sequence ID" value="NZ_NPBD01000002.1"/>
</dbReference>
<dbReference type="SMART" id="SM00422">
    <property type="entry name" value="HTH_MERR"/>
    <property type="match status" value="1"/>
</dbReference>
<dbReference type="CDD" id="cd01109">
    <property type="entry name" value="HTH_YyaN"/>
    <property type="match status" value="1"/>
</dbReference>
<proteinExistence type="predicted"/>
<dbReference type="InterPro" id="IPR000551">
    <property type="entry name" value="MerR-type_HTH_dom"/>
</dbReference>
<gene>
    <name evidence="3" type="ORF">CHH64_12020</name>
</gene>
<evidence type="ECO:0000256" key="1">
    <source>
        <dbReference type="ARBA" id="ARBA00023125"/>
    </source>
</evidence>
<organism evidence="3 4">
    <name type="scientific">Terribacillus saccharophilus</name>
    <dbReference type="NCBI Taxonomy" id="361277"/>
    <lineage>
        <taxon>Bacteria</taxon>
        <taxon>Bacillati</taxon>
        <taxon>Bacillota</taxon>
        <taxon>Bacilli</taxon>
        <taxon>Bacillales</taxon>
        <taxon>Bacillaceae</taxon>
        <taxon>Terribacillus</taxon>
    </lineage>
</organism>
<evidence type="ECO:0000313" key="3">
    <source>
        <dbReference type="EMBL" id="PAD20898.1"/>
    </source>
</evidence>
<dbReference type="PROSITE" id="PS50937">
    <property type="entry name" value="HTH_MERR_2"/>
    <property type="match status" value="1"/>
</dbReference>
<dbReference type="Pfam" id="PF13411">
    <property type="entry name" value="MerR_1"/>
    <property type="match status" value="1"/>
</dbReference>
<accession>A0A268A9V5</accession>
<keyword evidence="1" id="KW-0238">DNA-binding</keyword>
<sequence>MITVKEVAEMLNMTEHTVRFYTDKGLVPSIKRDKNNKRLFDDESINWLTGVKYLKESGMSIEAIKEYVNLCLEGESTIPQRYEIFLEQQRKAHVQLEEAKKRVQFMDQKAEHYYQILNKVIPDNMNPGEWRKESQIVASK</sequence>
<dbReference type="InterPro" id="IPR009061">
    <property type="entry name" value="DNA-bd_dom_put_sf"/>
</dbReference>
<feature type="domain" description="HTH merR-type" evidence="2">
    <location>
        <begin position="1"/>
        <end position="70"/>
    </location>
</feature>
<dbReference type="PANTHER" id="PTHR30204">
    <property type="entry name" value="REDOX-CYCLING DRUG-SENSING TRANSCRIPTIONAL ACTIVATOR SOXR"/>
    <property type="match status" value="1"/>
</dbReference>
<dbReference type="AlphaFoldDB" id="A0A268A9V5"/>
<dbReference type="SUPFAM" id="SSF46955">
    <property type="entry name" value="Putative DNA-binding domain"/>
    <property type="match status" value="1"/>
</dbReference>
<dbReference type="Proteomes" id="UP000216013">
    <property type="component" value="Unassembled WGS sequence"/>
</dbReference>
<dbReference type="GO" id="GO:0003700">
    <property type="term" value="F:DNA-binding transcription factor activity"/>
    <property type="evidence" value="ECO:0007669"/>
    <property type="project" value="InterPro"/>
</dbReference>
<dbReference type="OrthoDB" id="9811174at2"/>